<dbReference type="Proteomes" id="UP001314229">
    <property type="component" value="Unassembled WGS sequence"/>
</dbReference>
<feature type="coiled-coil region" evidence="1">
    <location>
        <begin position="97"/>
        <end position="124"/>
    </location>
</feature>
<evidence type="ECO:0000313" key="3">
    <source>
        <dbReference type="EMBL" id="CAK6983721.1"/>
    </source>
</evidence>
<organism evidence="3 4">
    <name type="scientific">Scomber scombrus</name>
    <name type="common">Atlantic mackerel</name>
    <name type="synonym">Scomber vernalis</name>
    <dbReference type="NCBI Taxonomy" id="13677"/>
    <lineage>
        <taxon>Eukaryota</taxon>
        <taxon>Metazoa</taxon>
        <taxon>Chordata</taxon>
        <taxon>Craniata</taxon>
        <taxon>Vertebrata</taxon>
        <taxon>Euteleostomi</taxon>
        <taxon>Actinopterygii</taxon>
        <taxon>Neopterygii</taxon>
        <taxon>Teleostei</taxon>
        <taxon>Neoteleostei</taxon>
        <taxon>Acanthomorphata</taxon>
        <taxon>Pelagiaria</taxon>
        <taxon>Scombriformes</taxon>
        <taxon>Scombridae</taxon>
        <taxon>Scomber</taxon>
    </lineage>
</organism>
<evidence type="ECO:0000313" key="4">
    <source>
        <dbReference type="Proteomes" id="UP001314229"/>
    </source>
</evidence>
<reference evidence="3 4" key="1">
    <citation type="submission" date="2024-01" db="EMBL/GenBank/DDBJ databases">
        <authorList>
            <person name="Alioto T."/>
            <person name="Alioto T."/>
            <person name="Gomez Garrido J."/>
        </authorList>
    </citation>
    <scope>NUCLEOTIDE SEQUENCE [LARGE SCALE GENOMIC DNA]</scope>
</reference>
<keyword evidence="4" id="KW-1185">Reference proteome</keyword>
<dbReference type="EMBL" id="CAWUFR010001429">
    <property type="protein sequence ID" value="CAK6983721.1"/>
    <property type="molecule type" value="Genomic_DNA"/>
</dbReference>
<proteinExistence type="predicted"/>
<comment type="caution">
    <text evidence="3">The sequence shown here is derived from an EMBL/GenBank/DDBJ whole genome shotgun (WGS) entry which is preliminary data.</text>
</comment>
<evidence type="ECO:0000256" key="2">
    <source>
        <dbReference type="SAM" id="MobiDB-lite"/>
    </source>
</evidence>
<protein>
    <submittedName>
        <fullName evidence="3">Uncharacterized protein</fullName>
    </submittedName>
</protein>
<evidence type="ECO:0000256" key="1">
    <source>
        <dbReference type="SAM" id="Coils"/>
    </source>
</evidence>
<name>A0AAV1QHE3_SCOSC</name>
<gene>
    <name evidence="3" type="ORF">FSCOSCO3_A012026</name>
</gene>
<feature type="non-terminal residue" evidence="3">
    <location>
        <position position="124"/>
    </location>
</feature>
<feature type="region of interest" description="Disordered" evidence="2">
    <location>
        <begin position="1"/>
        <end position="36"/>
    </location>
</feature>
<keyword evidence="1" id="KW-0175">Coiled coil</keyword>
<accession>A0AAV1QHE3</accession>
<sequence>MPTRAGKSWDMPNEDEGPTGAPVQSEGEDPVPSTPNTDIQAVLAAIASLQTELCQAKSDICDKIDEKIAVVSTALRSEIDALRTESDGAFVVVNSRLDSQSETLKSLEANANATSDTVVDLEAT</sequence>
<dbReference type="AlphaFoldDB" id="A0AAV1QHE3"/>